<proteinExistence type="predicted"/>
<dbReference type="EnsemblPlants" id="Kaladp0062s0035.1.v1.1">
    <property type="protein sequence ID" value="Kaladp0062s0035.1.v1.1.CDS.1"/>
    <property type="gene ID" value="Kaladp0062s0035.v1.1"/>
</dbReference>
<protein>
    <submittedName>
        <fullName evidence="2">Uncharacterized protein</fullName>
    </submittedName>
</protein>
<feature type="compositionally biased region" description="Basic and acidic residues" evidence="1">
    <location>
        <begin position="1"/>
        <end position="15"/>
    </location>
</feature>
<dbReference type="AlphaFoldDB" id="A0A7N0UE21"/>
<evidence type="ECO:0000313" key="2">
    <source>
        <dbReference type="EnsemblPlants" id="Kaladp0062s0035.1.v1.1.CDS.1"/>
    </source>
</evidence>
<dbReference type="Gramene" id="Kaladp0062s0035.1.v1.1">
    <property type="protein sequence ID" value="Kaladp0062s0035.1.v1.1.CDS.1"/>
    <property type="gene ID" value="Kaladp0062s0035.v1.1"/>
</dbReference>
<sequence length="164" mass="17280">MAADHGAQKRSREDVPEIDSPGAKKLRHGLFDMLDEPELEPSVLDLDSIMKSLEEEISLSASPVLDSQGELGFLLGASDDELGLPPPRAAAGREEDAVEVLEIGGFGDIWGFEEAAPAFGAAAYGVGGGGDDGEYLALDGLFDFSDVGCGSTEFSWWSESMPAQ</sequence>
<dbReference type="PANTHER" id="PTHR34539">
    <property type="entry name" value="T6J4.11 PROTEIN"/>
    <property type="match status" value="1"/>
</dbReference>
<feature type="region of interest" description="Disordered" evidence="1">
    <location>
        <begin position="1"/>
        <end position="23"/>
    </location>
</feature>
<organism evidence="2 3">
    <name type="scientific">Kalanchoe fedtschenkoi</name>
    <name type="common">Lavender scallops</name>
    <name type="synonym">South American air plant</name>
    <dbReference type="NCBI Taxonomy" id="63787"/>
    <lineage>
        <taxon>Eukaryota</taxon>
        <taxon>Viridiplantae</taxon>
        <taxon>Streptophyta</taxon>
        <taxon>Embryophyta</taxon>
        <taxon>Tracheophyta</taxon>
        <taxon>Spermatophyta</taxon>
        <taxon>Magnoliopsida</taxon>
        <taxon>eudicotyledons</taxon>
        <taxon>Gunneridae</taxon>
        <taxon>Pentapetalae</taxon>
        <taxon>Saxifragales</taxon>
        <taxon>Crassulaceae</taxon>
        <taxon>Kalanchoe</taxon>
    </lineage>
</organism>
<accession>A0A7N0UE21</accession>
<reference evidence="2" key="1">
    <citation type="submission" date="2021-01" db="UniProtKB">
        <authorList>
            <consortium name="EnsemblPlants"/>
        </authorList>
    </citation>
    <scope>IDENTIFICATION</scope>
</reference>
<evidence type="ECO:0000256" key="1">
    <source>
        <dbReference type="SAM" id="MobiDB-lite"/>
    </source>
</evidence>
<dbReference type="PANTHER" id="PTHR34539:SF19">
    <property type="entry name" value="T6J4.11 PROTEIN"/>
    <property type="match status" value="1"/>
</dbReference>
<dbReference type="Proteomes" id="UP000594263">
    <property type="component" value="Unplaced"/>
</dbReference>
<evidence type="ECO:0000313" key="3">
    <source>
        <dbReference type="Proteomes" id="UP000594263"/>
    </source>
</evidence>
<name>A0A7N0UE21_KALFE</name>
<keyword evidence="3" id="KW-1185">Reference proteome</keyword>
<dbReference type="OMA" id="FAEQIWG"/>